<gene>
    <name evidence="2" type="ORF">K458DRAFT_195864</name>
</gene>
<sequence length="95" mass="10317">MARIMISLSSLCLLASTALALPQAHLAPALLSRRAVPAPQDTIRHSLQREDAGTDIHLPLRVSERTDSIGVGEQASVSPPHCGRWGKRWDAVSWN</sequence>
<dbReference type="AlphaFoldDB" id="A0A6G1IDG4"/>
<evidence type="ECO:0000256" key="1">
    <source>
        <dbReference type="SAM" id="SignalP"/>
    </source>
</evidence>
<keyword evidence="1" id="KW-0732">Signal</keyword>
<feature type="signal peptide" evidence="1">
    <location>
        <begin position="1"/>
        <end position="20"/>
    </location>
</feature>
<evidence type="ECO:0000313" key="3">
    <source>
        <dbReference type="Proteomes" id="UP000799291"/>
    </source>
</evidence>
<organism evidence="2 3">
    <name type="scientific">Lentithecium fluviatile CBS 122367</name>
    <dbReference type="NCBI Taxonomy" id="1168545"/>
    <lineage>
        <taxon>Eukaryota</taxon>
        <taxon>Fungi</taxon>
        <taxon>Dikarya</taxon>
        <taxon>Ascomycota</taxon>
        <taxon>Pezizomycotina</taxon>
        <taxon>Dothideomycetes</taxon>
        <taxon>Pleosporomycetidae</taxon>
        <taxon>Pleosporales</taxon>
        <taxon>Massarineae</taxon>
        <taxon>Lentitheciaceae</taxon>
        <taxon>Lentithecium</taxon>
    </lineage>
</organism>
<feature type="chain" id="PRO_5026311867" evidence="1">
    <location>
        <begin position="21"/>
        <end position="95"/>
    </location>
</feature>
<name>A0A6G1IDG4_9PLEO</name>
<reference evidence="2" key="1">
    <citation type="journal article" date="2020" name="Stud. Mycol.">
        <title>101 Dothideomycetes genomes: a test case for predicting lifestyles and emergence of pathogens.</title>
        <authorList>
            <person name="Haridas S."/>
            <person name="Albert R."/>
            <person name="Binder M."/>
            <person name="Bloem J."/>
            <person name="Labutti K."/>
            <person name="Salamov A."/>
            <person name="Andreopoulos B."/>
            <person name="Baker S."/>
            <person name="Barry K."/>
            <person name="Bills G."/>
            <person name="Bluhm B."/>
            <person name="Cannon C."/>
            <person name="Castanera R."/>
            <person name="Culley D."/>
            <person name="Daum C."/>
            <person name="Ezra D."/>
            <person name="Gonzalez J."/>
            <person name="Henrissat B."/>
            <person name="Kuo A."/>
            <person name="Liang C."/>
            <person name="Lipzen A."/>
            <person name="Lutzoni F."/>
            <person name="Magnuson J."/>
            <person name="Mondo S."/>
            <person name="Nolan M."/>
            <person name="Ohm R."/>
            <person name="Pangilinan J."/>
            <person name="Park H.-J."/>
            <person name="Ramirez L."/>
            <person name="Alfaro M."/>
            <person name="Sun H."/>
            <person name="Tritt A."/>
            <person name="Yoshinaga Y."/>
            <person name="Zwiers L.-H."/>
            <person name="Turgeon B."/>
            <person name="Goodwin S."/>
            <person name="Spatafora J."/>
            <person name="Crous P."/>
            <person name="Grigoriev I."/>
        </authorList>
    </citation>
    <scope>NUCLEOTIDE SEQUENCE</scope>
    <source>
        <strain evidence="2">CBS 122367</strain>
    </source>
</reference>
<protein>
    <submittedName>
        <fullName evidence="2">Uncharacterized protein</fullName>
    </submittedName>
</protein>
<dbReference type="EMBL" id="MU005643">
    <property type="protein sequence ID" value="KAF2675949.1"/>
    <property type="molecule type" value="Genomic_DNA"/>
</dbReference>
<dbReference type="Proteomes" id="UP000799291">
    <property type="component" value="Unassembled WGS sequence"/>
</dbReference>
<evidence type="ECO:0000313" key="2">
    <source>
        <dbReference type="EMBL" id="KAF2675949.1"/>
    </source>
</evidence>
<accession>A0A6G1IDG4</accession>
<keyword evidence="3" id="KW-1185">Reference proteome</keyword>
<proteinExistence type="predicted"/>